<dbReference type="Gene3D" id="3.40.50.1110">
    <property type="entry name" value="SGNH hydrolase"/>
    <property type="match status" value="1"/>
</dbReference>
<keyword evidence="1" id="KW-0378">Hydrolase</keyword>
<dbReference type="CDD" id="cd00229">
    <property type="entry name" value="SGNH_hydrolase"/>
    <property type="match status" value="1"/>
</dbReference>
<dbReference type="GO" id="GO:0016787">
    <property type="term" value="F:hydrolase activity"/>
    <property type="evidence" value="ECO:0007669"/>
    <property type="project" value="UniProtKB-KW"/>
</dbReference>
<proteinExistence type="predicted"/>
<dbReference type="EMBL" id="LR796423">
    <property type="protein sequence ID" value="CAB4143647.1"/>
    <property type="molecule type" value="Genomic_DNA"/>
</dbReference>
<gene>
    <name evidence="1" type="ORF">UFOVP447_199</name>
</gene>
<reference evidence="1" key="1">
    <citation type="submission" date="2020-04" db="EMBL/GenBank/DDBJ databases">
        <authorList>
            <person name="Chiriac C."/>
            <person name="Salcher M."/>
            <person name="Ghai R."/>
            <person name="Kavagutti S V."/>
        </authorList>
    </citation>
    <scope>NUCLEOTIDE SEQUENCE</scope>
</reference>
<protein>
    <submittedName>
        <fullName evidence="1">SGNH_hydrolase domain containing protein</fullName>
    </submittedName>
</protein>
<sequence length="138" mass="15432">MLECLIMGDSIAVGTKMFAPTECVSYSKGGWNTWQWNKKWGKTPLEAKTIVISLGTNDHKGVNTKKELMKIRTRVKVGNVVWIMPPCNKKFCKPAVNAAVKSIAVSYGDRMISTSYVQPDNIHPSWRGYKELVKKAGL</sequence>
<accession>A0A6J5MCR0</accession>
<evidence type="ECO:0000313" key="1">
    <source>
        <dbReference type="EMBL" id="CAB4143647.1"/>
    </source>
</evidence>
<organism evidence="1">
    <name type="scientific">uncultured Caudovirales phage</name>
    <dbReference type="NCBI Taxonomy" id="2100421"/>
    <lineage>
        <taxon>Viruses</taxon>
        <taxon>Duplodnaviria</taxon>
        <taxon>Heunggongvirae</taxon>
        <taxon>Uroviricota</taxon>
        <taxon>Caudoviricetes</taxon>
        <taxon>Peduoviridae</taxon>
        <taxon>Maltschvirus</taxon>
        <taxon>Maltschvirus maltsch</taxon>
    </lineage>
</organism>
<dbReference type="InterPro" id="IPR036514">
    <property type="entry name" value="SGNH_hydro_sf"/>
</dbReference>
<dbReference type="SUPFAM" id="SSF52266">
    <property type="entry name" value="SGNH hydrolase"/>
    <property type="match status" value="1"/>
</dbReference>
<name>A0A6J5MCR0_9CAUD</name>